<name>A0A9N9GY43_9GLOM</name>
<evidence type="ECO:0000313" key="1">
    <source>
        <dbReference type="EMBL" id="CAG8635020.1"/>
    </source>
</evidence>
<organism evidence="1 2">
    <name type="scientific">Ambispora leptoticha</name>
    <dbReference type="NCBI Taxonomy" id="144679"/>
    <lineage>
        <taxon>Eukaryota</taxon>
        <taxon>Fungi</taxon>
        <taxon>Fungi incertae sedis</taxon>
        <taxon>Mucoromycota</taxon>
        <taxon>Glomeromycotina</taxon>
        <taxon>Glomeromycetes</taxon>
        <taxon>Archaeosporales</taxon>
        <taxon>Ambisporaceae</taxon>
        <taxon>Ambispora</taxon>
    </lineage>
</organism>
<keyword evidence="2" id="KW-1185">Reference proteome</keyword>
<proteinExistence type="predicted"/>
<sequence>MLLSDFSVEILVDGKSLTEYSAENSSVPTNGNSFYYKKPEYRVLEKSTQNYYVAIPSPGTQFTVRVSAACATQGEPIMAFLYVDRINDFTHIALTDKESKIKQYFWNDERDVKYALQFGKYRYPLEPPPDPNLHTYTPTHIPGKKMRATSRVLPHNNVQGALGTISVYFYRARRVSKMVDIPPYRIKSSNITDIHREKEGITDQIGFKPFDLETHEMVPILCQLEAIDDHAIAALHIHYRSREWLMEHNIIQIQPISEIPSIVSMAPPSFRISLKRPAPKPDEALQDNNTRFKIPRLIGCNPEEINNIIVNNNSSTSLFGGSYEQTNKIASIISQFNDPRNDNIGIGPSRANSQPGSGRLIIRSQNITSSSQIIHSNIHDVSKKQQTSTQQIEQIKSTSLVESIEFPINYSFIVESGPDDDYEYEYDDDDFM</sequence>
<comment type="caution">
    <text evidence="1">The sequence shown here is derived from an EMBL/GenBank/DDBJ whole genome shotgun (WGS) entry which is preliminary data.</text>
</comment>
<evidence type="ECO:0000313" key="2">
    <source>
        <dbReference type="Proteomes" id="UP000789508"/>
    </source>
</evidence>
<accession>A0A9N9GY43</accession>
<dbReference type="Proteomes" id="UP000789508">
    <property type="component" value="Unassembled WGS sequence"/>
</dbReference>
<protein>
    <submittedName>
        <fullName evidence="1">3790_t:CDS:1</fullName>
    </submittedName>
</protein>
<reference evidence="1" key="1">
    <citation type="submission" date="2021-06" db="EMBL/GenBank/DDBJ databases">
        <authorList>
            <person name="Kallberg Y."/>
            <person name="Tangrot J."/>
            <person name="Rosling A."/>
        </authorList>
    </citation>
    <scope>NUCLEOTIDE SEQUENCE</scope>
    <source>
        <strain evidence="1">FL130A</strain>
    </source>
</reference>
<dbReference type="EMBL" id="CAJVPS010007451">
    <property type="protein sequence ID" value="CAG8635020.1"/>
    <property type="molecule type" value="Genomic_DNA"/>
</dbReference>
<dbReference type="OrthoDB" id="2331373at2759"/>
<gene>
    <name evidence="1" type="ORF">ALEPTO_LOCUS9510</name>
</gene>
<dbReference type="AlphaFoldDB" id="A0A9N9GY43"/>